<dbReference type="Proteomes" id="UP000004407">
    <property type="component" value="Unassembled WGS sequence"/>
</dbReference>
<evidence type="ECO:0000313" key="1">
    <source>
        <dbReference type="EMBL" id="EHJ39169.1"/>
    </source>
</evidence>
<evidence type="ECO:0000313" key="2">
    <source>
        <dbReference type="Proteomes" id="UP000004407"/>
    </source>
</evidence>
<dbReference type="EMBL" id="AFZZ01000154">
    <property type="protein sequence ID" value="EHJ39169.1"/>
    <property type="molecule type" value="Genomic_DNA"/>
</dbReference>
<protein>
    <submittedName>
        <fullName evidence="1">Uncharacterized protein</fullName>
    </submittedName>
</protein>
<accession>G6AYK7</accession>
<name>G6AYK7_9BACT</name>
<dbReference type="AlphaFoldDB" id="G6AYK7"/>
<comment type="caution">
    <text evidence="1">The sequence shown here is derived from an EMBL/GenBank/DDBJ whole genome shotgun (WGS) entry which is preliminary data.</text>
</comment>
<sequence length="64" mass="7219">MKIFAAIHIFIKFAPKRECVVPKCGASLIHANTSSNDPPATENRKKPILKPIYSNRIFLINLIQ</sequence>
<gene>
    <name evidence="1" type="ORF">HMPREF0673_01717</name>
</gene>
<dbReference type="HOGENOM" id="CLU_2864133_0_0_10"/>
<organism evidence="1 2">
    <name type="scientific">Leyella stercorea DSM 18206</name>
    <dbReference type="NCBI Taxonomy" id="1002367"/>
    <lineage>
        <taxon>Bacteria</taxon>
        <taxon>Pseudomonadati</taxon>
        <taxon>Bacteroidota</taxon>
        <taxon>Bacteroidia</taxon>
        <taxon>Bacteroidales</taxon>
        <taxon>Prevotellaceae</taxon>
        <taxon>Leyella</taxon>
    </lineage>
</organism>
<reference evidence="1 2" key="1">
    <citation type="submission" date="2011-08" db="EMBL/GenBank/DDBJ databases">
        <authorList>
            <person name="Weinstock G."/>
            <person name="Sodergren E."/>
            <person name="Clifton S."/>
            <person name="Fulton L."/>
            <person name="Fulton B."/>
            <person name="Courtney L."/>
            <person name="Fronick C."/>
            <person name="Harrison M."/>
            <person name="Strong C."/>
            <person name="Farmer C."/>
            <person name="Delahaunty K."/>
            <person name="Markovic C."/>
            <person name="Hall O."/>
            <person name="Minx P."/>
            <person name="Tomlinson C."/>
            <person name="Mitreva M."/>
            <person name="Hou S."/>
            <person name="Chen J."/>
            <person name="Wollam A."/>
            <person name="Pepin K.H."/>
            <person name="Johnson M."/>
            <person name="Bhonagiri V."/>
            <person name="Zhang X."/>
            <person name="Suruliraj S."/>
            <person name="Warren W."/>
            <person name="Chinwalla A."/>
            <person name="Mardis E.R."/>
            <person name="Wilson R.K."/>
        </authorList>
    </citation>
    <scope>NUCLEOTIDE SEQUENCE [LARGE SCALE GENOMIC DNA]</scope>
    <source>
        <strain evidence="1 2">DSM 18206</strain>
    </source>
</reference>
<proteinExistence type="predicted"/>